<dbReference type="GO" id="GO:0009507">
    <property type="term" value="C:chloroplast"/>
    <property type="evidence" value="ECO:0007669"/>
    <property type="project" value="TreeGrafter"/>
</dbReference>
<feature type="compositionally biased region" description="Low complexity" evidence="1">
    <location>
        <begin position="182"/>
        <end position="198"/>
    </location>
</feature>
<evidence type="ECO:0000313" key="4">
    <source>
        <dbReference type="Proteomes" id="UP000037923"/>
    </source>
</evidence>
<feature type="domain" description="J" evidence="2">
    <location>
        <begin position="68"/>
        <end position="135"/>
    </location>
</feature>
<reference evidence="3 4" key="1">
    <citation type="submission" date="2015-07" db="EMBL/GenBank/DDBJ databases">
        <title>High-quality genome of monoxenous trypanosomatid Leptomonas pyrrhocoris.</title>
        <authorList>
            <person name="Flegontov P."/>
            <person name="Butenko A."/>
            <person name="Firsov S."/>
            <person name="Vlcek C."/>
            <person name="Logacheva M.D."/>
            <person name="Field M."/>
            <person name="Filatov D."/>
            <person name="Flegontova O."/>
            <person name="Gerasimov E."/>
            <person name="Jackson A.P."/>
            <person name="Kelly S."/>
            <person name="Opperdoes F."/>
            <person name="O'Reilly A."/>
            <person name="Votypka J."/>
            <person name="Yurchenko V."/>
            <person name="Lukes J."/>
        </authorList>
    </citation>
    <scope>NUCLEOTIDE SEQUENCE [LARGE SCALE GENOMIC DNA]</scope>
    <source>
        <strain evidence="3">H10</strain>
    </source>
</reference>
<dbReference type="SMART" id="SM00271">
    <property type="entry name" value="DnaJ"/>
    <property type="match status" value="1"/>
</dbReference>
<dbReference type="CDD" id="cd06257">
    <property type="entry name" value="DnaJ"/>
    <property type="match status" value="1"/>
</dbReference>
<dbReference type="PROSITE" id="PS50076">
    <property type="entry name" value="DNAJ_2"/>
    <property type="match status" value="1"/>
</dbReference>
<dbReference type="VEuPathDB" id="TriTrypDB:LpyrH10_04_3690"/>
<dbReference type="OrthoDB" id="445556at2759"/>
<dbReference type="SUPFAM" id="SSF46565">
    <property type="entry name" value="Chaperone J-domain"/>
    <property type="match status" value="1"/>
</dbReference>
<dbReference type="AlphaFoldDB" id="A0A0M9G616"/>
<dbReference type="Gene3D" id="1.10.287.110">
    <property type="entry name" value="DnaJ domain"/>
    <property type="match status" value="1"/>
</dbReference>
<protein>
    <submittedName>
        <fullName evidence="3">Putative mitochondrial Dnaj-like protein</fullName>
    </submittedName>
</protein>
<keyword evidence="4" id="KW-1185">Reference proteome</keyword>
<dbReference type="PANTHER" id="PTHR45090:SF6">
    <property type="entry name" value="J DOMAIN-CONTAINING PROTEIN"/>
    <property type="match status" value="1"/>
</dbReference>
<name>A0A0M9G616_LEPPY</name>
<dbReference type="InterPro" id="IPR036869">
    <property type="entry name" value="J_dom_sf"/>
</dbReference>
<dbReference type="PRINTS" id="PR00625">
    <property type="entry name" value="JDOMAIN"/>
</dbReference>
<sequence>MQRARVSAGGRLLAGRLRALPSSIPVKARASVSLPPRDMWCGVPALHTSYRFTSSSAASAAPRPGQHSFYHVLGVDTDATPLEVKASYRQLALRFHPDVADEEHRTQSEVLFRRVSEAYEVLSDPVRRRAHDHELGIQTRRKQGTAAAAAGASSSSSTSAARARKPTGAAGNGSARKKHKASPASGASARQRQQQQSSRYRKPFVRGDANRVFADAFDGKTLDEILFDVQRRRRQAAATERRASTSAATTQTPASSSSSSSTLPESALDHDARLRHVMEEAAESFARKAQRQYGHGILRHIHAAASSLPEGPAPPPARYMPFRPFVGMEVPAGVQTPPEPQLGRVLTPHEATMERTAEHDSAAAGKKERVAAQFYTHQYADGVLHTRMASLRKAAKSIEGMPHNMGQLYSYHRPY</sequence>
<feature type="compositionally biased region" description="Low complexity" evidence="1">
    <location>
        <begin position="144"/>
        <end position="161"/>
    </location>
</feature>
<accession>A0A0M9G616</accession>
<comment type="caution">
    <text evidence="3">The sequence shown here is derived from an EMBL/GenBank/DDBJ whole genome shotgun (WGS) entry which is preliminary data.</text>
</comment>
<gene>
    <name evidence="3" type="ORF">ABB37_02819</name>
</gene>
<feature type="region of interest" description="Disordered" evidence="1">
    <location>
        <begin position="237"/>
        <end position="266"/>
    </location>
</feature>
<feature type="region of interest" description="Disordered" evidence="1">
    <location>
        <begin position="126"/>
        <end position="204"/>
    </location>
</feature>
<dbReference type="Proteomes" id="UP000037923">
    <property type="component" value="Unassembled WGS sequence"/>
</dbReference>
<feature type="compositionally biased region" description="Basic and acidic residues" evidence="1">
    <location>
        <begin position="126"/>
        <end position="135"/>
    </location>
</feature>
<dbReference type="InterPro" id="IPR001623">
    <property type="entry name" value="DnaJ_domain"/>
</dbReference>
<evidence type="ECO:0000259" key="2">
    <source>
        <dbReference type="PROSITE" id="PS50076"/>
    </source>
</evidence>
<dbReference type="EMBL" id="LGTL01000004">
    <property type="protein sequence ID" value="KPA83113.1"/>
    <property type="molecule type" value="Genomic_DNA"/>
</dbReference>
<evidence type="ECO:0000313" key="3">
    <source>
        <dbReference type="EMBL" id="KPA83113.1"/>
    </source>
</evidence>
<proteinExistence type="predicted"/>
<dbReference type="PANTHER" id="PTHR45090">
    <property type="entry name" value="CHAPERONE PROTEIN DNAJ 20 CHLOROPLASTIC"/>
    <property type="match status" value="1"/>
</dbReference>
<organism evidence="3 4">
    <name type="scientific">Leptomonas pyrrhocoris</name>
    <name type="common">Firebug parasite</name>
    <dbReference type="NCBI Taxonomy" id="157538"/>
    <lineage>
        <taxon>Eukaryota</taxon>
        <taxon>Discoba</taxon>
        <taxon>Euglenozoa</taxon>
        <taxon>Kinetoplastea</taxon>
        <taxon>Metakinetoplastina</taxon>
        <taxon>Trypanosomatida</taxon>
        <taxon>Trypanosomatidae</taxon>
        <taxon>Leishmaniinae</taxon>
        <taxon>Leptomonas</taxon>
    </lineage>
</organism>
<dbReference type="OMA" id="YMPFRPF"/>
<feature type="compositionally biased region" description="Low complexity" evidence="1">
    <location>
        <begin position="244"/>
        <end position="266"/>
    </location>
</feature>
<dbReference type="RefSeq" id="XP_015661552.1">
    <property type="nucleotide sequence ID" value="XM_015799950.1"/>
</dbReference>
<dbReference type="InterPro" id="IPR053232">
    <property type="entry name" value="DnaJ_C/III_chloroplastic"/>
</dbReference>
<evidence type="ECO:0000256" key="1">
    <source>
        <dbReference type="SAM" id="MobiDB-lite"/>
    </source>
</evidence>
<dbReference type="GeneID" id="26903110"/>
<dbReference type="Pfam" id="PF00226">
    <property type="entry name" value="DnaJ"/>
    <property type="match status" value="1"/>
</dbReference>